<gene>
    <name evidence="3" type="ORF">NDU88_006090</name>
</gene>
<evidence type="ECO:0008006" key="5">
    <source>
        <dbReference type="Google" id="ProtNLM"/>
    </source>
</evidence>
<organism evidence="3 4">
    <name type="scientific">Pleurodeles waltl</name>
    <name type="common">Iberian ribbed newt</name>
    <dbReference type="NCBI Taxonomy" id="8319"/>
    <lineage>
        <taxon>Eukaryota</taxon>
        <taxon>Metazoa</taxon>
        <taxon>Chordata</taxon>
        <taxon>Craniata</taxon>
        <taxon>Vertebrata</taxon>
        <taxon>Euteleostomi</taxon>
        <taxon>Amphibia</taxon>
        <taxon>Batrachia</taxon>
        <taxon>Caudata</taxon>
        <taxon>Salamandroidea</taxon>
        <taxon>Salamandridae</taxon>
        <taxon>Pleurodelinae</taxon>
        <taxon>Pleurodeles</taxon>
    </lineage>
</organism>
<keyword evidence="4" id="KW-1185">Reference proteome</keyword>
<reference evidence="3" key="1">
    <citation type="journal article" date="2022" name="bioRxiv">
        <title>Sequencing and chromosome-scale assembly of the giantPleurodeles waltlgenome.</title>
        <authorList>
            <person name="Brown T."/>
            <person name="Elewa A."/>
            <person name="Iarovenko S."/>
            <person name="Subramanian E."/>
            <person name="Araus A.J."/>
            <person name="Petzold A."/>
            <person name="Susuki M."/>
            <person name="Suzuki K.-i.T."/>
            <person name="Hayashi T."/>
            <person name="Toyoda A."/>
            <person name="Oliveira C."/>
            <person name="Osipova E."/>
            <person name="Leigh N.D."/>
            <person name="Simon A."/>
            <person name="Yun M.H."/>
        </authorList>
    </citation>
    <scope>NUCLEOTIDE SEQUENCE</scope>
    <source>
        <strain evidence="3">20211129_DDA</strain>
        <tissue evidence="3">Liver</tissue>
    </source>
</reference>
<feature type="region of interest" description="Disordered" evidence="2">
    <location>
        <begin position="1"/>
        <end position="48"/>
    </location>
</feature>
<sequence>MVDKTSSPSRRRRKNGILHPEKNQTDQPTLHLYTVPKEGSSSKSPSHGMVYGVVHRSDSKHQNEVVVYEWSTHQLKEEMNYIKDVRVTLESIRERMFGEYDEMKEKIKELSKEIQISTAQKDTLESHAHAQSAALDSFEEMNSSLTGAAIDLQKTLVDVTLENCDIKDEIKSLKLSYEESMEKLKGRQRELETAQVENAMLKLKVESSQEANAEAMREMTRKLHRQYEDRLQEEEAKHVADREALVAKTNQFLKAIEDANEKVRIAELRIGERDQRIEELDRLIFCMEEEREQLQEQLLRHEEQIQRISTKSQSTFIDRERSQHLEEAAGSLRERIKHLDDMVNCQQKKVKYMVEEVELLRKKIHHKDLLIQQLLERIALLEGENKELQDKMDFLKDTQAKTDVETRDIGISCDFPSSTPSSDLTEEQTSLCTLSQDVNGERAPPLFGGISGRAIETSSLLRKSYTPYMRVLQLSAENTEAT</sequence>
<dbReference type="InterPro" id="IPR051375">
    <property type="entry name" value="Tuftelin_GRINL1A/MYZAP/CCD68"/>
</dbReference>
<dbReference type="PANTHER" id="PTHR23171:SF2">
    <property type="entry name" value="MYOCARDIAL ZONULA ADHERENS PROTEIN"/>
    <property type="match status" value="1"/>
</dbReference>
<dbReference type="GO" id="GO:0035556">
    <property type="term" value="P:intracellular signal transduction"/>
    <property type="evidence" value="ECO:0007669"/>
    <property type="project" value="TreeGrafter"/>
</dbReference>
<feature type="coiled-coil region" evidence="1">
    <location>
        <begin position="93"/>
        <end position="127"/>
    </location>
</feature>
<protein>
    <recommendedName>
        <fullName evidence="5">Myocardial zonula adherens protein</fullName>
    </recommendedName>
</protein>
<dbReference type="PANTHER" id="PTHR23171">
    <property type="entry name" value="GDOWN1"/>
    <property type="match status" value="1"/>
</dbReference>
<evidence type="ECO:0000313" key="4">
    <source>
        <dbReference type="Proteomes" id="UP001066276"/>
    </source>
</evidence>
<feature type="coiled-coil region" evidence="1">
    <location>
        <begin position="277"/>
        <end position="311"/>
    </location>
</feature>
<dbReference type="Proteomes" id="UP001066276">
    <property type="component" value="Chromosome 3_2"/>
</dbReference>
<comment type="caution">
    <text evidence="3">The sequence shown here is derived from an EMBL/GenBank/DDBJ whole genome shotgun (WGS) entry which is preliminary data.</text>
</comment>
<evidence type="ECO:0000256" key="2">
    <source>
        <dbReference type="SAM" id="MobiDB-lite"/>
    </source>
</evidence>
<dbReference type="EMBL" id="JANPWB010000006">
    <property type="protein sequence ID" value="KAJ1180877.1"/>
    <property type="molecule type" value="Genomic_DNA"/>
</dbReference>
<dbReference type="GO" id="GO:0031674">
    <property type="term" value="C:I band"/>
    <property type="evidence" value="ECO:0007669"/>
    <property type="project" value="TreeGrafter"/>
</dbReference>
<accession>A0AAV7TW52</accession>
<feature type="coiled-coil region" evidence="1">
    <location>
        <begin position="371"/>
        <end position="398"/>
    </location>
</feature>
<feature type="coiled-coil region" evidence="1">
    <location>
        <begin position="174"/>
        <end position="237"/>
    </location>
</feature>
<evidence type="ECO:0000313" key="3">
    <source>
        <dbReference type="EMBL" id="KAJ1180877.1"/>
    </source>
</evidence>
<name>A0AAV7TW52_PLEWA</name>
<proteinExistence type="predicted"/>
<evidence type="ECO:0000256" key="1">
    <source>
        <dbReference type="SAM" id="Coils"/>
    </source>
</evidence>
<dbReference type="AlphaFoldDB" id="A0AAV7TW52"/>
<keyword evidence="1" id="KW-0175">Coiled coil</keyword>